<feature type="transmembrane region" description="Helical" evidence="5">
    <location>
        <begin position="193"/>
        <end position="211"/>
    </location>
</feature>
<dbReference type="Proteomes" id="UP000282832">
    <property type="component" value="Unassembled WGS sequence"/>
</dbReference>
<keyword evidence="8" id="KW-1185">Reference proteome</keyword>
<evidence type="ECO:0000256" key="2">
    <source>
        <dbReference type="ARBA" id="ARBA00022692"/>
    </source>
</evidence>
<dbReference type="GO" id="GO:0055085">
    <property type="term" value="P:transmembrane transport"/>
    <property type="evidence" value="ECO:0007669"/>
    <property type="project" value="InterPro"/>
</dbReference>
<comment type="caution">
    <text evidence="7">The sequence shown here is derived from an EMBL/GenBank/DDBJ whole genome shotgun (WGS) entry which is preliminary data.</text>
</comment>
<feature type="domain" description="Sodium/calcium exchanger membrane region" evidence="6">
    <location>
        <begin position="193"/>
        <end position="336"/>
    </location>
</feature>
<dbReference type="InterPro" id="IPR004837">
    <property type="entry name" value="NaCa_Exmemb"/>
</dbReference>
<sequence length="343" mass="37165">MVENLSNLSLLVIFLLSSGIIWFVGVKITHIIDFITVHFGLGEAFGGMILLTIITNLPEVAITFVASYKHDYDIAISNIIGGIAIQTVVLVVIDIIGVGRKAPLTWKGHSRVLILEGISLIFILALVIIGKQFEGHFDQSFASPVEYLIVFIWITSVYLLAKLGLKEDQDKELIKVHHARNPKKHFKGSPTSAILLTIFGAILILIAGVTLEMSGTRLSNHFGINGVLFGGTILALCTALPEISTGIASAKIRDYNMAVSDIFGGNAFLPVLFFFASFLNGSSVLSHLSASNIYLACLGIILTGIYLVGMVLPSSKQIWRMGKDSLIVLVVYLIGLIGLWIIS</sequence>
<accession>A0A437PP58</accession>
<keyword evidence="3 5" id="KW-1133">Transmembrane helix</keyword>
<protein>
    <submittedName>
        <fullName evidence="7">Sodium:calcium antiporter</fullName>
    </submittedName>
</protein>
<reference evidence="7 8" key="1">
    <citation type="submission" date="2019-01" db="EMBL/GenBank/DDBJ databases">
        <authorList>
            <person name="Chen W.-M."/>
        </authorList>
    </citation>
    <scope>NUCLEOTIDE SEQUENCE [LARGE SCALE GENOMIC DNA]</scope>
    <source>
        <strain evidence="7 8">FSY-15</strain>
    </source>
</reference>
<dbReference type="Gene3D" id="1.20.1420.30">
    <property type="entry name" value="NCX, central ion-binding region"/>
    <property type="match status" value="1"/>
</dbReference>
<dbReference type="InterPro" id="IPR044880">
    <property type="entry name" value="NCX_ion-bd_dom_sf"/>
</dbReference>
<comment type="subcellular location">
    <subcellularLocation>
        <location evidence="1">Membrane</location>
        <topology evidence="1">Multi-pass membrane protein</topology>
    </subcellularLocation>
</comment>
<dbReference type="GO" id="GO:0016020">
    <property type="term" value="C:membrane"/>
    <property type="evidence" value="ECO:0007669"/>
    <property type="project" value="UniProtKB-SubCell"/>
</dbReference>
<feature type="transmembrane region" description="Helical" evidence="5">
    <location>
        <begin position="223"/>
        <end position="241"/>
    </location>
</feature>
<proteinExistence type="predicted"/>
<feature type="transmembrane region" description="Helical" evidence="5">
    <location>
        <begin position="262"/>
        <end position="281"/>
    </location>
</feature>
<evidence type="ECO:0000256" key="1">
    <source>
        <dbReference type="ARBA" id="ARBA00004141"/>
    </source>
</evidence>
<gene>
    <name evidence="7" type="ORF">EOJ36_09055</name>
</gene>
<feature type="transmembrane region" description="Helical" evidence="5">
    <location>
        <begin position="6"/>
        <end position="24"/>
    </location>
</feature>
<dbReference type="OrthoDB" id="153124at2"/>
<name>A0A437PP58_9BACT</name>
<feature type="transmembrane region" description="Helical" evidence="5">
    <location>
        <begin position="74"/>
        <end position="98"/>
    </location>
</feature>
<feature type="transmembrane region" description="Helical" evidence="5">
    <location>
        <begin position="325"/>
        <end position="342"/>
    </location>
</feature>
<dbReference type="EMBL" id="SACY01000004">
    <property type="protein sequence ID" value="RVU24066.1"/>
    <property type="molecule type" value="Genomic_DNA"/>
</dbReference>
<evidence type="ECO:0000256" key="5">
    <source>
        <dbReference type="SAM" id="Phobius"/>
    </source>
</evidence>
<keyword evidence="4 5" id="KW-0472">Membrane</keyword>
<feature type="transmembrane region" description="Helical" evidence="5">
    <location>
        <begin position="293"/>
        <end position="313"/>
    </location>
</feature>
<evidence type="ECO:0000256" key="3">
    <source>
        <dbReference type="ARBA" id="ARBA00022989"/>
    </source>
</evidence>
<evidence type="ECO:0000256" key="4">
    <source>
        <dbReference type="ARBA" id="ARBA00023136"/>
    </source>
</evidence>
<evidence type="ECO:0000313" key="7">
    <source>
        <dbReference type="EMBL" id="RVU24066.1"/>
    </source>
</evidence>
<feature type="transmembrane region" description="Helical" evidence="5">
    <location>
        <begin position="141"/>
        <end position="161"/>
    </location>
</feature>
<organism evidence="7 8">
    <name type="scientific">Sandaracinomonas limnophila</name>
    <dbReference type="NCBI Taxonomy" id="1862386"/>
    <lineage>
        <taxon>Bacteria</taxon>
        <taxon>Pseudomonadati</taxon>
        <taxon>Bacteroidota</taxon>
        <taxon>Cytophagia</taxon>
        <taxon>Cytophagales</taxon>
        <taxon>Flectobacillaceae</taxon>
        <taxon>Sandaracinomonas</taxon>
    </lineage>
</organism>
<evidence type="ECO:0000313" key="8">
    <source>
        <dbReference type="Proteomes" id="UP000282832"/>
    </source>
</evidence>
<dbReference type="AlphaFoldDB" id="A0A437PP58"/>
<feature type="transmembrane region" description="Helical" evidence="5">
    <location>
        <begin position="110"/>
        <end position="129"/>
    </location>
</feature>
<keyword evidence="2 5" id="KW-0812">Transmembrane</keyword>
<dbReference type="Pfam" id="PF01699">
    <property type="entry name" value="Na_Ca_ex"/>
    <property type="match status" value="2"/>
</dbReference>
<feature type="domain" description="Sodium/calcium exchanger membrane region" evidence="6">
    <location>
        <begin position="10"/>
        <end position="136"/>
    </location>
</feature>
<evidence type="ECO:0000259" key="6">
    <source>
        <dbReference type="Pfam" id="PF01699"/>
    </source>
</evidence>